<evidence type="ECO:0000256" key="5">
    <source>
        <dbReference type="SAM" id="Phobius"/>
    </source>
</evidence>
<feature type="transmembrane region" description="Helical" evidence="5">
    <location>
        <begin position="66"/>
        <end position="87"/>
    </location>
</feature>
<keyword evidence="2 5" id="KW-0812">Transmembrane</keyword>
<sequence length="167" mass="18385">MPIHEGTFIHLVVTNDNPTAAKEKAVEINHAADTQLHRSLGIRYLTMIAFGSAIGMGMWLGSGQALIRGGPAALFIGYVISSSMIWAIFKKTDKTGRSWAGYVLTLTMDGALAYLNVSHTGAEVVSWLPSRVSLLTLFGWAMICLSHLRFRYAWKLQERSDASRVDN</sequence>
<evidence type="ECO:0000256" key="3">
    <source>
        <dbReference type="ARBA" id="ARBA00022989"/>
    </source>
</evidence>
<gene>
    <name evidence="7" type="ORF">IFM60648_00671</name>
</gene>
<dbReference type="Proteomes" id="UP000465220">
    <property type="component" value="Unassembled WGS sequence"/>
</dbReference>
<dbReference type="PANTHER" id="PTHR43341:SF37">
    <property type="entry name" value="AMINO ACID TRANSPORTER (EUROFUNG)"/>
    <property type="match status" value="1"/>
</dbReference>
<evidence type="ECO:0000313" key="8">
    <source>
        <dbReference type="Proteomes" id="UP000465220"/>
    </source>
</evidence>
<name>A0ABQ0ZS93_ASPLE</name>
<evidence type="ECO:0000256" key="1">
    <source>
        <dbReference type="ARBA" id="ARBA00004141"/>
    </source>
</evidence>
<accession>A0ABQ0ZS93</accession>
<feature type="transmembrane region" description="Helical" evidence="5">
    <location>
        <begin position="99"/>
        <end position="117"/>
    </location>
</feature>
<keyword evidence="4 5" id="KW-0472">Membrane</keyword>
<feature type="transmembrane region" description="Helical" evidence="5">
    <location>
        <begin position="132"/>
        <end position="150"/>
    </location>
</feature>
<dbReference type="PANTHER" id="PTHR43341">
    <property type="entry name" value="AMINO ACID PERMEASE"/>
    <property type="match status" value="1"/>
</dbReference>
<comment type="subcellular location">
    <subcellularLocation>
        <location evidence="1">Membrane</location>
        <topology evidence="1">Multi-pass membrane protein</topology>
    </subcellularLocation>
</comment>
<evidence type="ECO:0000256" key="4">
    <source>
        <dbReference type="ARBA" id="ARBA00023136"/>
    </source>
</evidence>
<dbReference type="Pfam" id="PF00324">
    <property type="entry name" value="AA_permease"/>
    <property type="match status" value="1"/>
</dbReference>
<proteinExistence type="predicted"/>
<keyword evidence="3 5" id="KW-1133">Transmembrane helix</keyword>
<evidence type="ECO:0000313" key="7">
    <source>
        <dbReference type="EMBL" id="GFF62627.1"/>
    </source>
</evidence>
<protein>
    <recommendedName>
        <fullName evidence="6">Amino acid permease/ SLC12A domain-containing protein</fullName>
    </recommendedName>
</protein>
<dbReference type="InterPro" id="IPR004841">
    <property type="entry name" value="AA-permease/SLC12A_dom"/>
</dbReference>
<organism evidence="7 8">
    <name type="scientific">Aspergillus lentulus</name>
    <dbReference type="NCBI Taxonomy" id="293939"/>
    <lineage>
        <taxon>Eukaryota</taxon>
        <taxon>Fungi</taxon>
        <taxon>Dikarya</taxon>
        <taxon>Ascomycota</taxon>
        <taxon>Pezizomycotina</taxon>
        <taxon>Eurotiomycetes</taxon>
        <taxon>Eurotiomycetidae</taxon>
        <taxon>Eurotiales</taxon>
        <taxon>Aspergillaceae</taxon>
        <taxon>Aspergillus</taxon>
        <taxon>Aspergillus subgen. Fumigati</taxon>
    </lineage>
</organism>
<comment type="caution">
    <text evidence="7">The sequence shown here is derived from an EMBL/GenBank/DDBJ whole genome shotgun (WGS) entry which is preliminary data.</text>
</comment>
<evidence type="ECO:0000259" key="6">
    <source>
        <dbReference type="Pfam" id="PF00324"/>
    </source>
</evidence>
<evidence type="ECO:0000256" key="2">
    <source>
        <dbReference type="ARBA" id="ARBA00022692"/>
    </source>
</evidence>
<keyword evidence="8" id="KW-1185">Reference proteome</keyword>
<feature type="domain" description="Amino acid permease/ SLC12A" evidence="6">
    <location>
        <begin position="88"/>
        <end position="160"/>
    </location>
</feature>
<feature type="transmembrane region" description="Helical" evidence="5">
    <location>
        <begin position="42"/>
        <end position="60"/>
    </location>
</feature>
<reference evidence="7 8" key="1">
    <citation type="submission" date="2020-01" db="EMBL/GenBank/DDBJ databases">
        <title>Draft genome sequence of Aspergillus lentulus IFM 60648.</title>
        <authorList>
            <person name="Takahashi H."/>
            <person name="Yaguchi T."/>
        </authorList>
    </citation>
    <scope>NUCLEOTIDE SEQUENCE [LARGE SCALE GENOMIC DNA]</scope>
    <source>
        <strain evidence="7 8">IFM 60648</strain>
    </source>
</reference>
<dbReference type="InterPro" id="IPR050524">
    <property type="entry name" value="APC_YAT"/>
</dbReference>
<dbReference type="EMBL" id="BLKI01000003">
    <property type="protein sequence ID" value="GFF62627.1"/>
    <property type="molecule type" value="Genomic_DNA"/>
</dbReference>